<proteinExistence type="predicted"/>
<gene>
    <name evidence="2" type="ORF">EQG49_01650</name>
</gene>
<sequence length="407" mass="45017">MFKKVRIYVVAFLMLAMLFADVGNSVSAATTTKYVTAQVIKTKATKYHLWLHGSNIHKYKIVKSRVGKKHHKHNVYQYKPVGKRVNGAWGKRTITTRKQVILRNKKGQQVKLYYFSGMKGYVLAKNLKSGGYVAPPKKPTVQPTPVDPPVIISDAAQTAMNVINAAPIKTAAQLQAQMTQMNSEGFSMDTKSLAKLDIKLLGLNLQHLETLVKQEALAQKFIADGGTIRVEAPDSSTFESNDTEAQTITNFGAANKTITIQLNPDSFISDNVASEMDTMAAESNTYRTFKFSDGVSLYTTYSVHVSAKMLPIYVTTHEFGHLLQFIYMTATGDYNFTKVITSMRNKYIAATSKTAADYAAGISAYGYTSDADEFAESYASYRLGAVTPQNKYVAEEIANWVKLAYGN</sequence>
<dbReference type="EMBL" id="CP037940">
    <property type="protein sequence ID" value="QBO35254.1"/>
    <property type="molecule type" value="Genomic_DNA"/>
</dbReference>
<keyword evidence="3" id="KW-1185">Reference proteome</keyword>
<dbReference type="RefSeq" id="WP_133362334.1">
    <property type="nucleotide sequence ID" value="NZ_CP037940.1"/>
</dbReference>
<accession>A0A4P6YRJ1</accession>
<reference evidence="3" key="1">
    <citation type="submission" date="2019-03" db="EMBL/GenBank/DDBJ databases">
        <title>Weissella sp. 26KH-42 Genome sequencing.</title>
        <authorList>
            <person name="Heo J."/>
            <person name="Kim S.-J."/>
            <person name="Kim J.-S."/>
            <person name="Hong S.-B."/>
            <person name="Kwon S.-W."/>
        </authorList>
    </citation>
    <scope>NUCLEOTIDE SEQUENCE [LARGE SCALE GENOMIC DNA]</scope>
    <source>
        <strain evidence="3">26KH-42</strain>
    </source>
</reference>
<protein>
    <submittedName>
        <fullName evidence="2">Uncharacterized protein</fullName>
    </submittedName>
</protein>
<dbReference type="KEGG" id="wei:EQG49_01650"/>
<name>A0A4P6YRJ1_9LACO</name>
<dbReference type="Gene3D" id="3.40.390.10">
    <property type="entry name" value="Collagenase (Catalytic Domain)"/>
    <property type="match status" value="1"/>
</dbReference>
<dbReference type="GO" id="GO:0008237">
    <property type="term" value="F:metallopeptidase activity"/>
    <property type="evidence" value="ECO:0007669"/>
    <property type="project" value="InterPro"/>
</dbReference>
<feature type="chain" id="PRO_5020389647" evidence="1">
    <location>
        <begin position="29"/>
        <end position="407"/>
    </location>
</feature>
<dbReference type="Proteomes" id="UP000292886">
    <property type="component" value="Chromosome"/>
</dbReference>
<organism evidence="2 3">
    <name type="scientific">Periweissella cryptocerci</name>
    <dbReference type="NCBI Taxonomy" id="2506420"/>
    <lineage>
        <taxon>Bacteria</taxon>
        <taxon>Bacillati</taxon>
        <taxon>Bacillota</taxon>
        <taxon>Bacilli</taxon>
        <taxon>Lactobacillales</taxon>
        <taxon>Lactobacillaceae</taxon>
        <taxon>Periweissella</taxon>
    </lineage>
</organism>
<evidence type="ECO:0000313" key="3">
    <source>
        <dbReference type="Proteomes" id="UP000292886"/>
    </source>
</evidence>
<feature type="signal peptide" evidence="1">
    <location>
        <begin position="1"/>
        <end position="28"/>
    </location>
</feature>
<evidence type="ECO:0000313" key="2">
    <source>
        <dbReference type="EMBL" id="QBO35254.1"/>
    </source>
</evidence>
<evidence type="ECO:0000256" key="1">
    <source>
        <dbReference type="SAM" id="SignalP"/>
    </source>
</evidence>
<dbReference type="SUPFAM" id="SSF55486">
    <property type="entry name" value="Metalloproteases ('zincins'), catalytic domain"/>
    <property type="match status" value="1"/>
</dbReference>
<dbReference type="AlphaFoldDB" id="A0A4P6YRJ1"/>
<keyword evidence="1" id="KW-0732">Signal</keyword>
<dbReference type="InterPro" id="IPR024079">
    <property type="entry name" value="MetalloPept_cat_dom_sf"/>
</dbReference>